<name>A0A8H5MB69_9AGAR</name>
<dbReference type="Gene3D" id="1.10.10.60">
    <property type="entry name" value="Homeodomain-like"/>
    <property type="match status" value="1"/>
</dbReference>
<evidence type="ECO:0000313" key="3">
    <source>
        <dbReference type="EMBL" id="KAF5387474.1"/>
    </source>
</evidence>
<feature type="compositionally biased region" description="Polar residues" evidence="1">
    <location>
        <begin position="204"/>
        <end position="216"/>
    </location>
</feature>
<sequence>MSKTREAFTTEDDQHLAEYLAQFSGGRMGKSIYQDLVSQPDKWPWGTRHTKDSWRSRYRYHYENFDQKISKYLKQKAGNEPISPMSPIGKKSTRKANRSRAGRVEKNNLEPRRQVFDQLDTQPTITPEAIQSISFVSETVQSTSFVSETTQSTSVSETAQSNSIVSKEFEPSACSLPSLATLSVETSAQTELSDGGHDGANEPSPHSSDNTMTESTEMGKELGSHLEDAKGPMIAKMERIVSLATSPHSRSIMEIFSKRYVGEYF</sequence>
<evidence type="ECO:0000259" key="2">
    <source>
        <dbReference type="Pfam" id="PF08914"/>
    </source>
</evidence>
<dbReference type="CDD" id="cd11655">
    <property type="entry name" value="rap1_myb-like"/>
    <property type="match status" value="1"/>
</dbReference>
<feature type="region of interest" description="Disordered" evidence="1">
    <location>
        <begin position="185"/>
        <end position="221"/>
    </location>
</feature>
<dbReference type="AlphaFoldDB" id="A0A8H5MB69"/>
<feature type="domain" description="TERF2-interacting telomeric protein 1 Myb" evidence="2">
    <location>
        <begin position="8"/>
        <end position="64"/>
    </location>
</feature>
<feature type="compositionally biased region" description="Low complexity" evidence="1">
    <location>
        <begin position="147"/>
        <end position="158"/>
    </location>
</feature>
<dbReference type="OrthoDB" id="435460at2759"/>
<reference evidence="3 4" key="1">
    <citation type="journal article" date="2020" name="ISME J.">
        <title>Uncovering the hidden diversity of litter-decomposition mechanisms in mushroom-forming fungi.</title>
        <authorList>
            <person name="Floudas D."/>
            <person name="Bentzer J."/>
            <person name="Ahren D."/>
            <person name="Johansson T."/>
            <person name="Persson P."/>
            <person name="Tunlid A."/>
        </authorList>
    </citation>
    <scope>NUCLEOTIDE SEQUENCE [LARGE SCALE GENOMIC DNA]</scope>
    <source>
        <strain evidence="3 4">CBS 406.79</strain>
    </source>
</reference>
<feature type="compositionally biased region" description="Basic residues" evidence="1">
    <location>
        <begin position="91"/>
        <end position="101"/>
    </location>
</feature>
<dbReference type="Pfam" id="PF08914">
    <property type="entry name" value="Myb_Rap1"/>
    <property type="match status" value="1"/>
</dbReference>
<gene>
    <name evidence="3" type="ORF">D9757_007820</name>
</gene>
<dbReference type="SUPFAM" id="SSF46689">
    <property type="entry name" value="Homeodomain-like"/>
    <property type="match status" value="1"/>
</dbReference>
<comment type="caution">
    <text evidence="3">The sequence shown here is derived from an EMBL/GenBank/DDBJ whole genome shotgun (WGS) entry which is preliminary data.</text>
</comment>
<organism evidence="3 4">
    <name type="scientific">Collybiopsis confluens</name>
    <dbReference type="NCBI Taxonomy" id="2823264"/>
    <lineage>
        <taxon>Eukaryota</taxon>
        <taxon>Fungi</taxon>
        <taxon>Dikarya</taxon>
        <taxon>Basidiomycota</taxon>
        <taxon>Agaricomycotina</taxon>
        <taxon>Agaricomycetes</taxon>
        <taxon>Agaricomycetidae</taxon>
        <taxon>Agaricales</taxon>
        <taxon>Marasmiineae</taxon>
        <taxon>Omphalotaceae</taxon>
        <taxon>Collybiopsis</taxon>
    </lineage>
</organism>
<feature type="region of interest" description="Disordered" evidence="1">
    <location>
        <begin position="77"/>
        <end position="107"/>
    </location>
</feature>
<dbReference type="EMBL" id="JAACJN010000032">
    <property type="protein sequence ID" value="KAF5387474.1"/>
    <property type="molecule type" value="Genomic_DNA"/>
</dbReference>
<accession>A0A8H5MB69</accession>
<dbReference type="Proteomes" id="UP000518752">
    <property type="component" value="Unassembled WGS sequence"/>
</dbReference>
<evidence type="ECO:0000313" key="4">
    <source>
        <dbReference type="Proteomes" id="UP000518752"/>
    </source>
</evidence>
<keyword evidence="4" id="KW-1185">Reference proteome</keyword>
<dbReference type="InterPro" id="IPR009057">
    <property type="entry name" value="Homeodomain-like_sf"/>
</dbReference>
<feature type="region of interest" description="Disordered" evidence="1">
    <location>
        <begin position="147"/>
        <end position="166"/>
    </location>
</feature>
<dbReference type="InterPro" id="IPR015010">
    <property type="entry name" value="TERF2IP_Myb"/>
</dbReference>
<evidence type="ECO:0000256" key="1">
    <source>
        <dbReference type="SAM" id="MobiDB-lite"/>
    </source>
</evidence>
<proteinExistence type="predicted"/>
<protein>
    <recommendedName>
        <fullName evidence="2">TERF2-interacting telomeric protein 1 Myb domain-containing protein</fullName>
    </recommendedName>
</protein>